<evidence type="ECO:0000313" key="2">
    <source>
        <dbReference type="EMBL" id="MBA8792564.1"/>
    </source>
</evidence>
<comment type="caution">
    <text evidence="2">The sequence shown here is derived from an EMBL/GenBank/DDBJ whole genome shotgun (WGS) entry which is preliminary data.</text>
</comment>
<gene>
    <name evidence="2" type="ORF">FHX74_000158</name>
</gene>
<sequence>MAESSEHRVDDPAAVLAARGEEDDEGGEVSMGGSSFSDPQTAFGGADGVPDTPDGVAEDNIGDSEQQDFRRRGRDADHDRYDGSTTYGGSEVSPDSERPEPKR</sequence>
<name>A0A7W3INY4_9ACTN</name>
<reference evidence="2 3" key="1">
    <citation type="submission" date="2020-07" db="EMBL/GenBank/DDBJ databases">
        <title>Sequencing the genomes of 1000 actinobacteria strains.</title>
        <authorList>
            <person name="Klenk H.-P."/>
        </authorList>
    </citation>
    <scope>NUCLEOTIDE SEQUENCE [LARGE SCALE GENOMIC DNA]</scope>
    <source>
        <strain evidence="2 3">DSM 100723</strain>
    </source>
</reference>
<accession>A0A7W3INY4</accession>
<feature type="compositionally biased region" description="Basic and acidic residues" evidence="1">
    <location>
        <begin position="67"/>
        <end position="82"/>
    </location>
</feature>
<feature type="compositionally biased region" description="Basic and acidic residues" evidence="1">
    <location>
        <begin position="1"/>
        <end position="11"/>
    </location>
</feature>
<dbReference type="AlphaFoldDB" id="A0A7W3INY4"/>
<dbReference type="RefSeq" id="WP_182558200.1">
    <property type="nucleotide sequence ID" value="NZ_JACGWT010000001.1"/>
</dbReference>
<evidence type="ECO:0000313" key="3">
    <source>
        <dbReference type="Proteomes" id="UP000523079"/>
    </source>
</evidence>
<keyword evidence="3" id="KW-1185">Reference proteome</keyword>
<evidence type="ECO:0000256" key="1">
    <source>
        <dbReference type="SAM" id="MobiDB-lite"/>
    </source>
</evidence>
<feature type="region of interest" description="Disordered" evidence="1">
    <location>
        <begin position="1"/>
        <end position="103"/>
    </location>
</feature>
<proteinExistence type="predicted"/>
<dbReference type="Proteomes" id="UP000523079">
    <property type="component" value="Unassembled WGS sequence"/>
</dbReference>
<feature type="compositionally biased region" description="Acidic residues" evidence="1">
    <location>
        <begin position="56"/>
        <end position="66"/>
    </location>
</feature>
<protein>
    <submittedName>
        <fullName evidence="2">Uncharacterized protein</fullName>
    </submittedName>
</protein>
<organism evidence="2 3">
    <name type="scientific">Microlunatus kandeliicorticis</name>
    <dbReference type="NCBI Taxonomy" id="1759536"/>
    <lineage>
        <taxon>Bacteria</taxon>
        <taxon>Bacillati</taxon>
        <taxon>Actinomycetota</taxon>
        <taxon>Actinomycetes</taxon>
        <taxon>Propionibacteriales</taxon>
        <taxon>Propionibacteriaceae</taxon>
        <taxon>Microlunatus</taxon>
    </lineage>
</organism>
<dbReference type="EMBL" id="JACGWT010000001">
    <property type="protein sequence ID" value="MBA8792564.1"/>
    <property type="molecule type" value="Genomic_DNA"/>
</dbReference>